<keyword evidence="2" id="KW-0378">Hydrolase</keyword>
<keyword evidence="1" id="KW-0547">Nucleotide-binding</keyword>
<dbReference type="AlphaFoldDB" id="A0A9W6SYU5"/>
<dbReference type="Pfam" id="PF07717">
    <property type="entry name" value="OB_NTP_bind"/>
    <property type="match status" value="1"/>
</dbReference>
<dbReference type="GO" id="GO:0016787">
    <property type="term" value="F:hydrolase activity"/>
    <property type="evidence" value="ECO:0007669"/>
    <property type="project" value="UniProtKB-KW"/>
</dbReference>
<protein>
    <submittedName>
        <fullName evidence="7">Unnamed protein product</fullName>
    </submittedName>
</protein>
<keyword evidence="4" id="KW-0067">ATP-binding</keyword>
<dbReference type="PANTHER" id="PTHR18934">
    <property type="entry name" value="ATP-DEPENDENT RNA HELICASE"/>
    <property type="match status" value="1"/>
</dbReference>
<dbReference type="GO" id="GO:0034458">
    <property type="term" value="F:3'-5' RNA helicase activity"/>
    <property type="evidence" value="ECO:0007669"/>
    <property type="project" value="TreeGrafter"/>
</dbReference>
<gene>
    <name evidence="7" type="ORF">Amon01_000914600</name>
</gene>
<accession>A0A9W6SYU5</accession>
<dbReference type="InterPro" id="IPR011709">
    <property type="entry name" value="DEAD-box_helicase_OB_fold"/>
</dbReference>
<organism evidence="7 8">
    <name type="scientific">Ambrosiozyma monospora</name>
    <name type="common">Yeast</name>
    <name type="synonym">Endomycopsis monosporus</name>
    <dbReference type="NCBI Taxonomy" id="43982"/>
    <lineage>
        <taxon>Eukaryota</taxon>
        <taxon>Fungi</taxon>
        <taxon>Dikarya</taxon>
        <taxon>Ascomycota</taxon>
        <taxon>Saccharomycotina</taxon>
        <taxon>Pichiomycetes</taxon>
        <taxon>Pichiales</taxon>
        <taxon>Pichiaceae</taxon>
        <taxon>Ambrosiozyma</taxon>
    </lineage>
</organism>
<evidence type="ECO:0000313" key="7">
    <source>
        <dbReference type="EMBL" id="GME70109.1"/>
    </source>
</evidence>
<comment type="caution">
    <text evidence="7">The sequence shown here is derived from an EMBL/GenBank/DDBJ whole genome shotgun (WGS) entry which is preliminary data.</text>
</comment>
<keyword evidence="3" id="KW-0347">Helicase</keyword>
<dbReference type="Proteomes" id="UP001165063">
    <property type="component" value="Unassembled WGS sequence"/>
</dbReference>
<proteinExistence type="predicted"/>
<dbReference type="OrthoDB" id="10253254at2759"/>
<keyword evidence="8" id="KW-1185">Reference proteome</keyword>
<dbReference type="InterPro" id="IPR027417">
    <property type="entry name" value="P-loop_NTPase"/>
</dbReference>
<dbReference type="Gene3D" id="1.20.120.1080">
    <property type="match status" value="1"/>
</dbReference>
<evidence type="ECO:0000256" key="2">
    <source>
        <dbReference type="ARBA" id="ARBA00022801"/>
    </source>
</evidence>
<feature type="compositionally biased region" description="Basic residues" evidence="5">
    <location>
        <begin position="260"/>
        <end position="274"/>
    </location>
</feature>
<feature type="domain" description="Helicase-associated" evidence="6">
    <location>
        <begin position="1"/>
        <end position="73"/>
    </location>
</feature>
<name>A0A9W6SYU5_AMBMO</name>
<dbReference type="GO" id="GO:0003723">
    <property type="term" value="F:RNA binding"/>
    <property type="evidence" value="ECO:0007669"/>
    <property type="project" value="TreeGrafter"/>
</dbReference>
<evidence type="ECO:0000256" key="1">
    <source>
        <dbReference type="ARBA" id="ARBA00022741"/>
    </source>
</evidence>
<dbReference type="PANTHER" id="PTHR18934:SF91">
    <property type="entry name" value="PRE-MRNA-SPLICING FACTOR ATP-DEPENDENT RNA HELICASE PRP16"/>
    <property type="match status" value="1"/>
</dbReference>
<dbReference type="EMBL" id="BSXU01009914">
    <property type="protein sequence ID" value="GME70109.1"/>
    <property type="molecule type" value="Genomic_DNA"/>
</dbReference>
<evidence type="ECO:0000256" key="5">
    <source>
        <dbReference type="SAM" id="MobiDB-lite"/>
    </source>
</evidence>
<feature type="region of interest" description="Disordered" evidence="5">
    <location>
        <begin position="243"/>
        <end position="274"/>
    </location>
</feature>
<evidence type="ECO:0000313" key="8">
    <source>
        <dbReference type="Proteomes" id="UP001165063"/>
    </source>
</evidence>
<dbReference type="SUPFAM" id="SSF52540">
    <property type="entry name" value="P-loop containing nucleoside triphosphate hydrolases"/>
    <property type="match status" value="1"/>
</dbReference>
<feature type="compositionally biased region" description="Basic and acidic residues" evidence="5">
    <location>
        <begin position="249"/>
        <end position="259"/>
    </location>
</feature>
<reference evidence="7" key="1">
    <citation type="submission" date="2023-04" db="EMBL/GenBank/DDBJ databases">
        <title>Ambrosiozyma monospora NBRC 1965.</title>
        <authorList>
            <person name="Ichikawa N."/>
            <person name="Sato H."/>
            <person name="Tonouchi N."/>
        </authorList>
    </citation>
    <scope>NUCLEOTIDE SEQUENCE</scope>
    <source>
        <strain evidence="7">NBRC 1965</strain>
    </source>
</reference>
<evidence type="ECO:0000256" key="3">
    <source>
        <dbReference type="ARBA" id="ARBA00022806"/>
    </source>
</evidence>
<dbReference type="Pfam" id="PF21010">
    <property type="entry name" value="HA2_C"/>
    <property type="match status" value="1"/>
</dbReference>
<evidence type="ECO:0000256" key="4">
    <source>
        <dbReference type="ARBA" id="ARBA00022840"/>
    </source>
</evidence>
<evidence type="ECO:0000259" key="6">
    <source>
        <dbReference type="SMART" id="SM00847"/>
    </source>
</evidence>
<dbReference type="GO" id="GO:0005524">
    <property type="term" value="F:ATP binding"/>
    <property type="evidence" value="ECO:0007669"/>
    <property type="project" value="UniProtKB-KW"/>
</dbReference>
<dbReference type="InterPro" id="IPR007502">
    <property type="entry name" value="Helicase-assoc_dom"/>
</dbReference>
<sequence>MMSKLPIDPALSKLLILSTLSKFNCSQEIAIIVSMLSIPPIFVRPTNDANLMKKSDSVREKFQVAESDHLTLLNVYNQFAKNKRWASSWCQQNFLHFKSLRKAREIQVQLIQILKSMKLPFVSCGVHTDKVLECLSSSFYQNAAKFKKYGEYQNLRNGLIMRLHPTSSLYGMGDLPKYVIYHDVMLTGEKQFMNYVSYVNGEWLAEFGGIFYTKKEKSMTAKENQSLKESEFKKLLELEMANKPSVNSRADKPKSEPNSHHKPSFARRRFMRRI</sequence>
<dbReference type="SMART" id="SM00847">
    <property type="entry name" value="HA2"/>
    <property type="match status" value="1"/>
</dbReference>